<gene>
    <name evidence="3" type="ORF">PROFUN_13730</name>
</gene>
<sequence length="1265" mass="146250">MASYYEILEKMKPDLLQHCLPTAKHQTFLVSYLETTEVVFEGGTRVKGRQRFLPVVITKSRWNKALQQYQCSFQWMEESEGGEGFILSEKDNNLINFNTIVGPVVLEPVRTGKSNKPQIWERKKCGVNDVVEQLIDTYEIDTEDTGTESYEPNPLMEGDKHADSSQKKKLIPSSLLDEQESEAECGTLSAQSNQIVLCWTKTLQLTLVDKLNTQLSHQLILLWKCSETLHNEGQESDKESPSSITTKTTREDQDLTSDVGVSSNPSKGDYINPSSTSSQSQSTTDDCMTIEAPPTPVLGRKLLGRKMWMNTPDVKKLKLPASIINKLTNMNDMDREDALSKAFEEYRANEEEEKLKEVLHEAKTVSKAKQISNVTEEYVEDSPSEAEPKKKKKKDLNNSESEDIEEQSKQKEKEKKKHQREEITKRGKKEEVREKNEREKQKDKREKQKDEREKEKTERKEEEAKRKKNDKREAKKTKREKKDEREKRDKREKEKDKREKENAEWEEETNRKKLEEDEDKEEDEREEEDEEAEREEEDEEAEREEEDEEAEREEEDEEAEGEDEEEEAEGEDEEEEAEGEDKDKDREEEKAKKKEKNKLTKKHKQKKNEDPIEGSQAYLQTGPNKAITRSDAKKEAKESKGRGRKAALKEDSADVVFPQTKVMIDLENRKKITQTDIVPDATMQMICGMFMLNIDKDKAISPQSFRLYFNVVKACLGSQKSSDWKKPPEWWAQHANDLLDPNKKWTGETIPFNVRIPYMNNNPRTMSNWLKQHYGSSGSGTKHLDVLIDCGYIYMRQFGKQDNVAPDMKRGPQFFLSIPPAIKCGTGSTTVLPSKPLHSDTSGAESPKPKEEQKKLPLRGRRKVNQTPPSNKKRNISKKRLNTDKQKDIKTSKSEKKRAEEKDASEKDSERSDEEQERGREDIEEKDDEDEEDDKELERIRQRATVKSIPFLVNIPSLQRGVITCTPFFANTGLNPRFTEAASKSISDNPNKLAEQLQDAESFARSQLQFAQEEIKKYADRHRTAATKYKPGDQVLLSSENIKTTRPKVKWSDKRLGPYTVIKEVYPNSDSYKLKLPDGMKIHPVFHTSLLTPYYANSFNGRKDPPPQPVMIENNEEYIVERIVDSRQRGRKHKYTEYLVKWQGYDLDPKNNEDWITDTDHCKDALKDSCAILNLHRIIPGNKRKLYITNRGGLYQNIGKRYLQTTHNFVINKPFKASLSKKESGTILSLFLLQDLPPTHNAKEEVLLPVIQARMDNTFLRANEP</sequence>
<feature type="compositionally biased region" description="Basic and acidic residues" evidence="1">
    <location>
        <begin position="881"/>
        <end position="910"/>
    </location>
</feature>
<dbReference type="InterPro" id="IPR016197">
    <property type="entry name" value="Chromo-like_dom_sf"/>
</dbReference>
<protein>
    <recommendedName>
        <fullName evidence="2">Chromo domain-containing protein</fullName>
    </recommendedName>
</protein>
<dbReference type="InterPro" id="IPR056924">
    <property type="entry name" value="SH3_Tf2-1"/>
</dbReference>
<feature type="compositionally biased region" description="Basic residues" evidence="1">
    <location>
        <begin position="871"/>
        <end position="880"/>
    </location>
</feature>
<feature type="region of interest" description="Disordered" evidence="1">
    <location>
        <begin position="142"/>
        <end position="169"/>
    </location>
</feature>
<accession>A0A2P6MWV0</accession>
<dbReference type="Proteomes" id="UP000241769">
    <property type="component" value="Unassembled WGS sequence"/>
</dbReference>
<proteinExistence type="predicted"/>
<feature type="domain" description="Chromo" evidence="2">
    <location>
        <begin position="1118"/>
        <end position="1155"/>
    </location>
</feature>
<dbReference type="InterPro" id="IPR000953">
    <property type="entry name" value="Chromo/chromo_shadow_dom"/>
</dbReference>
<evidence type="ECO:0000313" key="3">
    <source>
        <dbReference type="EMBL" id="PRP76184.1"/>
    </source>
</evidence>
<feature type="compositionally biased region" description="Basic and acidic residues" evidence="1">
    <location>
        <begin position="480"/>
        <end position="515"/>
    </location>
</feature>
<feature type="region of interest" description="Disordered" evidence="1">
    <location>
        <begin position="361"/>
        <end position="650"/>
    </location>
</feature>
<comment type="caution">
    <text evidence="3">The sequence shown here is derived from an EMBL/GenBank/DDBJ whole genome shotgun (WGS) entry which is preliminary data.</text>
</comment>
<dbReference type="OrthoDB" id="433924at2759"/>
<keyword evidence="4" id="KW-1185">Reference proteome</keyword>
<dbReference type="Pfam" id="PF24626">
    <property type="entry name" value="SH3_Tf2-1"/>
    <property type="match status" value="1"/>
</dbReference>
<evidence type="ECO:0000313" key="4">
    <source>
        <dbReference type="Proteomes" id="UP000241769"/>
    </source>
</evidence>
<dbReference type="InParanoid" id="A0A2P6MWV0"/>
<feature type="compositionally biased region" description="Basic and acidic residues" evidence="1">
    <location>
        <begin position="406"/>
        <end position="473"/>
    </location>
</feature>
<dbReference type="CDD" id="cd00024">
    <property type="entry name" value="CD_CSD"/>
    <property type="match status" value="1"/>
</dbReference>
<dbReference type="SUPFAM" id="SSF54160">
    <property type="entry name" value="Chromo domain-like"/>
    <property type="match status" value="1"/>
</dbReference>
<feature type="compositionally biased region" description="Basic and acidic residues" evidence="1">
    <location>
        <begin position="157"/>
        <end position="166"/>
    </location>
</feature>
<feature type="compositionally biased region" description="Low complexity" evidence="1">
    <location>
        <begin position="274"/>
        <end position="284"/>
    </location>
</feature>
<organism evidence="3 4">
    <name type="scientific">Planoprotostelium fungivorum</name>
    <dbReference type="NCBI Taxonomy" id="1890364"/>
    <lineage>
        <taxon>Eukaryota</taxon>
        <taxon>Amoebozoa</taxon>
        <taxon>Evosea</taxon>
        <taxon>Variosea</taxon>
        <taxon>Cavosteliida</taxon>
        <taxon>Cavosteliaceae</taxon>
        <taxon>Planoprotostelium</taxon>
    </lineage>
</organism>
<feature type="region of interest" description="Disordered" evidence="1">
    <location>
        <begin position="232"/>
        <end position="294"/>
    </location>
</feature>
<evidence type="ECO:0000256" key="1">
    <source>
        <dbReference type="SAM" id="MobiDB-lite"/>
    </source>
</evidence>
<feature type="compositionally biased region" description="Basic and acidic residues" evidence="1">
    <location>
        <begin position="581"/>
        <end position="592"/>
    </location>
</feature>
<evidence type="ECO:0000259" key="2">
    <source>
        <dbReference type="PROSITE" id="PS50013"/>
    </source>
</evidence>
<feature type="compositionally biased region" description="Basic residues" evidence="1">
    <location>
        <begin position="593"/>
        <end position="606"/>
    </location>
</feature>
<dbReference type="EMBL" id="MDYQ01000343">
    <property type="protein sequence ID" value="PRP76184.1"/>
    <property type="molecule type" value="Genomic_DNA"/>
</dbReference>
<reference evidence="3 4" key="1">
    <citation type="journal article" date="2018" name="Genome Biol. Evol.">
        <title>Multiple Roots of Fruiting Body Formation in Amoebozoa.</title>
        <authorList>
            <person name="Hillmann F."/>
            <person name="Forbes G."/>
            <person name="Novohradska S."/>
            <person name="Ferling I."/>
            <person name="Riege K."/>
            <person name="Groth M."/>
            <person name="Westermann M."/>
            <person name="Marz M."/>
            <person name="Spaller T."/>
            <person name="Winckler T."/>
            <person name="Schaap P."/>
            <person name="Glockner G."/>
        </authorList>
    </citation>
    <scope>NUCLEOTIDE SEQUENCE [LARGE SCALE GENOMIC DNA]</scope>
    <source>
        <strain evidence="3 4">Jena</strain>
    </source>
</reference>
<name>A0A2P6MWV0_9EUKA</name>
<feature type="compositionally biased region" description="Basic and acidic residues" evidence="1">
    <location>
        <begin position="628"/>
        <end position="650"/>
    </location>
</feature>
<dbReference type="PROSITE" id="PS50013">
    <property type="entry name" value="CHROMO_2"/>
    <property type="match status" value="1"/>
</dbReference>
<feature type="compositionally biased region" description="Acidic residues" evidence="1">
    <location>
        <begin position="516"/>
        <end position="580"/>
    </location>
</feature>
<feature type="region of interest" description="Disordered" evidence="1">
    <location>
        <begin position="827"/>
        <end position="939"/>
    </location>
</feature>
<feature type="compositionally biased region" description="Acidic residues" evidence="1">
    <location>
        <begin position="924"/>
        <end position="935"/>
    </location>
</feature>
<dbReference type="AlphaFoldDB" id="A0A2P6MWV0"/>